<keyword evidence="1" id="KW-0732">Signal</keyword>
<name>A0A2M3ZTH5_9DIPT</name>
<sequence>MRCCVSVWCCCCCSFCSCCCWLPSVVVQYVVAPSSSSLMPSTFRACSGLPNLYRGAAMVMPPADTGVQHFGVRFEECKRSSP</sequence>
<accession>A0A2M3ZTH5</accession>
<feature type="signal peptide" evidence="1">
    <location>
        <begin position="1"/>
        <end position="18"/>
    </location>
</feature>
<feature type="chain" id="PRO_5014999059" evidence="1">
    <location>
        <begin position="19"/>
        <end position="82"/>
    </location>
</feature>
<organism evidence="2">
    <name type="scientific">Anopheles braziliensis</name>
    <dbReference type="NCBI Taxonomy" id="58242"/>
    <lineage>
        <taxon>Eukaryota</taxon>
        <taxon>Metazoa</taxon>
        <taxon>Ecdysozoa</taxon>
        <taxon>Arthropoda</taxon>
        <taxon>Hexapoda</taxon>
        <taxon>Insecta</taxon>
        <taxon>Pterygota</taxon>
        <taxon>Neoptera</taxon>
        <taxon>Endopterygota</taxon>
        <taxon>Diptera</taxon>
        <taxon>Nematocera</taxon>
        <taxon>Culicoidea</taxon>
        <taxon>Culicidae</taxon>
        <taxon>Anophelinae</taxon>
        <taxon>Anopheles</taxon>
    </lineage>
</organism>
<evidence type="ECO:0000256" key="1">
    <source>
        <dbReference type="SAM" id="SignalP"/>
    </source>
</evidence>
<protein>
    <submittedName>
        <fullName evidence="2">Putative secreted peptide</fullName>
    </submittedName>
</protein>
<evidence type="ECO:0000313" key="2">
    <source>
        <dbReference type="EMBL" id="MBW31867.1"/>
    </source>
</evidence>
<dbReference type="PROSITE" id="PS51257">
    <property type="entry name" value="PROKAR_LIPOPROTEIN"/>
    <property type="match status" value="1"/>
</dbReference>
<proteinExistence type="predicted"/>
<reference evidence="2" key="1">
    <citation type="submission" date="2018-01" db="EMBL/GenBank/DDBJ databases">
        <title>An insight into the sialome of Amazonian anophelines.</title>
        <authorList>
            <person name="Ribeiro J.M."/>
            <person name="Scarpassa V."/>
            <person name="Calvo E."/>
        </authorList>
    </citation>
    <scope>NUCLEOTIDE SEQUENCE</scope>
    <source>
        <tissue evidence="2">Salivary glands</tissue>
    </source>
</reference>
<dbReference type="EMBL" id="GGFM01011116">
    <property type="protein sequence ID" value="MBW31867.1"/>
    <property type="molecule type" value="Transcribed_RNA"/>
</dbReference>
<dbReference type="AlphaFoldDB" id="A0A2M3ZTH5"/>